<feature type="transmembrane region" description="Helical" evidence="1">
    <location>
        <begin position="51"/>
        <end position="69"/>
    </location>
</feature>
<dbReference type="InterPro" id="IPR054663">
    <property type="entry name" value="FraC"/>
</dbReference>
<feature type="transmembrane region" description="Helical" evidence="1">
    <location>
        <begin position="100"/>
        <end position="118"/>
    </location>
</feature>
<gene>
    <name evidence="2" type="ORF">KME07_11910</name>
</gene>
<evidence type="ECO:0000313" key="3">
    <source>
        <dbReference type="Proteomes" id="UP000707356"/>
    </source>
</evidence>
<accession>A0A951U4U0</accession>
<reference evidence="2" key="1">
    <citation type="submission" date="2021-05" db="EMBL/GenBank/DDBJ databases">
        <authorList>
            <person name="Pietrasiak N."/>
            <person name="Ward R."/>
            <person name="Stajich J.E."/>
            <person name="Kurbessoian T."/>
        </authorList>
    </citation>
    <scope>NUCLEOTIDE SEQUENCE</scope>
    <source>
        <strain evidence="2">GSE-TBD4-15B</strain>
    </source>
</reference>
<dbReference type="NCBIfam" id="NF045624">
    <property type="entry name" value="filament_FraC"/>
    <property type="match status" value="1"/>
</dbReference>
<protein>
    <recommendedName>
        <fullName evidence="4">Filament integrity protein</fullName>
    </recommendedName>
</protein>
<comment type="caution">
    <text evidence="2">The sequence shown here is derived from an EMBL/GenBank/DDBJ whole genome shotgun (WGS) entry which is preliminary data.</text>
</comment>
<dbReference type="EMBL" id="JAHHHV010000066">
    <property type="protein sequence ID" value="MBW4466124.1"/>
    <property type="molecule type" value="Genomic_DNA"/>
</dbReference>
<organism evidence="2 3">
    <name type="scientific">Pegethrix bostrychoides GSE-TBD4-15B</name>
    <dbReference type="NCBI Taxonomy" id="2839662"/>
    <lineage>
        <taxon>Bacteria</taxon>
        <taxon>Bacillati</taxon>
        <taxon>Cyanobacteriota</taxon>
        <taxon>Cyanophyceae</taxon>
        <taxon>Oculatellales</taxon>
        <taxon>Oculatellaceae</taxon>
        <taxon>Pegethrix</taxon>
    </lineage>
</organism>
<dbReference type="AlphaFoldDB" id="A0A951U4U0"/>
<dbReference type="Pfam" id="PF24301">
    <property type="entry name" value="FraC"/>
    <property type="match status" value="1"/>
</dbReference>
<sequence length="198" mass="22286">MVANLWPFRAIMLQALLLTMAIAIESIVLLRQMNRSNRPQVTPRQSIQYAASMNLLSTVLGWLTLFSLFDLEDLLPPDWTRGAQTAVLNFILFNRVSDETLSFLIVLAFITFFASFAVKQAALWGLRWLLQSEFPQSVPDLSPDPERDRLAAVGIRDLRKNPRDSSALNLGTVLIANAWSYAAVSAVLLILSWQFNFS</sequence>
<feature type="transmembrane region" description="Helical" evidence="1">
    <location>
        <begin position="6"/>
        <end position="30"/>
    </location>
</feature>
<reference evidence="2" key="2">
    <citation type="journal article" date="2022" name="Microbiol. Resour. Announc.">
        <title>Metagenome Sequencing to Explore Phylogenomics of Terrestrial Cyanobacteria.</title>
        <authorList>
            <person name="Ward R.D."/>
            <person name="Stajich J.E."/>
            <person name="Johansen J.R."/>
            <person name="Huntemann M."/>
            <person name="Clum A."/>
            <person name="Foster B."/>
            <person name="Foster B."/>
            <person name="Roux S."/>
            <person name="Palaniappan K."/>
            <person name="Varghese N."/>
            <person name="Mukherjee S."/>
            <person name="Reddy T.B.K."/>
            <person name="Daum C."/>
            <person name="Copeland A."/>
            <person name="Chen I.A."/>
            <person name="Ivanova N.N."/>
            <person name="Kyrpides N.C."/>
            <person name="Shapiro N."/>
            <person name="Eloe-Fadrosh E.A."/>
            <person name="Pietrasiak N."/>
        </authorList>
    </citation>
    <scope>NUCLEOTIDE SEQUENCE</scope>
    <source>
        <strain evidence="2">GSE-TBD4-15B</strain>
    </source>
</reference>
<keyword evidence="1" id="KW-1133">Transmembrane helix</keyword>
<feature type="transmembrane region" description="Helical" evidence="1">
    <location>
        <begin position="167"/>
        <end position="193"/>
    </location>
</feature>
<evidence type="ECO:0000313" key="2">
    <source>
        <dbReference type="EMBL" id="MBW4466124.1"/>
    </source>
</evidence>
<keyword evidence="1" id="KW-0472">Membrane</keyword>
<name>A0A951U4U0_9CYAN</name>
<proteinExistence type="predicted"/>
<keyword evidence="1" id="KW-0812">Transmembrane</keyword>
<dbReference type="Proteomes" id="UP000707356">
    <property type="component" value="Unassembled WGS sequence"/>
</dbReference>
<evidence type="ECO:0008006" key="4">
    <source>
        <dbReference type="Google" id="ProtNLM"/>
    </source>
</evidence>
<evidence type="ECO:0000256" key="1">
    <source>
        <dbReference type="SAM" id="Phobius"/>
    </source>
</evidence>